<protein>
    <submittedName>
        <fullName evidence="1">Uncharacterized protein</fullName>
    </submittedName>
</protein>
<reference evidence="1" key="1">
    <citation type="submission" date="2021-02" db="EMBL/GenBank/DDBJ databases">
        <authorList>
            <consortium name="DOE Joint Genome Institute"/>
            <person name="Ahrendt S."/>
            <person name="Looney B.P."/>
            <person name="Miyauchi S."/>
            <person name="Morin E."/>
            <person name="Drula E."/>
            <person name="Courty P.E."/>
            <person name="Chicoki N."/>
            <person name="Fauchery L."/>
            <person name="Kohler A."/>
            <person name="Kuo A."/>
            <person name="Labutti K."/>
            <person name="Pangilinan J."/>
            <person name="Lipzen A."/>
            <person name="Riley R."/>
            <person name="Andreopoulos W."/>
            <person name="He G."/>
            <person name="Johnson J."/>
            <person name="Barry K.W."/>
            <person name="Grigoriev I.V."/>
            <person name="Nagy L."/>
            <person name="Hibbett D."/>
            <person name="Henrissat B."/>
            <person name="Matheny P.B."/>
            <person name="Labbe J."/>
            <person name="Martin F."/>
        </authorList>
    </citation>
    <scope>NUCLEOTIDE SEQUENCE</scope>
    <source>
        <strain evidence="1">FP105234-sp</strain>
    </source>
</reference>
<dbReference type="EMBL" id="MU276377">
    <property type="protein sequence ID" value="KAI0038985.1"/>
    <property type="molecule type" value="Genomic_DNA"/>
</dbReference>
<dbReference type="Proteomes" id="UP000814033">
    <property type="component" value="Unassembled WGS sequence"/>
</dbReference>
<sequence>KIAIRHRPAQIAVWYKDGRPWHKGKMEEKDVPKFADAFKLWWAELQPPTRRLNDGLLAPPSSDMDWSQLCVGGTLGFLVVIVAAFWW</sequence>
<feature type="non-terminal residue" evidence="1">
    <location>
        <position position="87"/>
    </location>
</feature>
<gene>
    <name evidence="1" type="ORF">FA95DRAFT_1472428</name>
</gene>
<evidence type="ECO:0000313" key="1">
    <source>
        <dbReference type="EMBL" id="KAI0038985.1"/>
    </source>
</evidence>
<name>A0ACB8R5E4_9AGAM</name>
<evidence type="ECO:0000313" key="2">
    <source>
        <dbReference type="Proteomes" id="UP000814033"/>
    </source>
</evidence>
<reference evidence="1" key="2">
    <citation type="journal article" date="2022" name="New Phytol.">
        <title>Evolutionary transition to the ectomycorrhizal habit in the genomes of a hyperdiverse lineage of mushroom-forming fungi.</title>
        <authorList>
            <person name="Looney B."/>
            <person name="Miyauchi S."/>
            <person name="Morin E."/>
            <person name="Drula E."/>
            <person name="Courty P.E."/>
            <person name="Kohler A."/>
            <person name="Kuo A."/>
            <person name="LaButti K."/>
            <person name="Pangilinan J."/>
            <person name="Lipzen A."/>
            <person name="Riley R."/>
            <person name="Andreopoulos W."/>
            <person name="He G."/>
            <person name="Johnson J."/>
            <person name="Nolan M."/>
            <person name="Tritt A."/>
            <person name="Barry K.W."/>
            <person name="Grigoriev I.V."/>
            <person name="Nagy L.G."/>
            <person name="Hibbett D."/>
            <person name="Henrissat B."/>
            <person name="Matheny P.B."/>
            <person name="Labbe J."/>
            <person name="Martin F.M."/>
        </authorList>
    </citation>
    <scope>NUCLEOTIDE SEQUENCE</scope>
    <source>
        <strain evidence="1">FP105234-sp</strain>
    </source>
</reference>
<proteinExistence type="predicted"/>
<feature type="non-terminal residue" evidence="1">
    <location>
        <position position="1"/>
    </location>
</feature>
<accession>A0ACB8R5E4</accession>
<keyword evidence="2" id="KW-1185">Reference proteome</keyword>
<comment type="caution">
    <text evidence="1">The sequence shown here is derived from an EMBL/GenBank/DDBJ whole genome shotgun (WGS) entry which is preliminary data.</text>
</comment>
<organism evidence="1 2">
    <name type="scientific">Auriscalpium vulgare</name>
    <dbReference type="NCBI Taxonomy" id="40419"/>
    <lineage>
        <taxon>Eukaryota</taxon>
        <taxon>Fungi</taxon>
        <taxon>Dikarya</taxon>
        <taxon>Basidiomycota</taxon>
        <taxon>Agaricomycotina</taxon>
        <taxon>Agaricomycetes</taxon>
        <taxon>Russulales</taxon>
        <taxon>Auriscalpiaceae</taxon>
        <taxon>Auriscalpium</taxon>
    </lineage>
</organism>